<dbReference type="Proteomes" id="UP001219934">
    <property type="component" value="Unassembled WGS sequence"/>
</dbReference>
<organism evidence="2 3">
    <name type="scientific">Pogonophryne albipinna</name>
    <dbReference type="NCBI Taxonomy" id="1090488"/>
    <lineage>
        <taxon>Eukaryota</taxon>
        <taxon>Metazoa</taxon>
        <taxon>Chordata</taxon>
        <taxon>Craniata</taxon>
        <taxon>Vertebrata</taxon>
        <taxon>Euteleostomi</taxon>
        <taxon>Actinopterygii</taxon>
        <taxon>Neopterygii</taxon>
        <taxon>Teleostei</taxon>
        <taxon>Neoteleostei</taxon>
        <taxon>Acanthomorphata</taxon>
        <taxon>Eupercaria</taxon>
        <taxon>Perciformes</taxon>
        <taxon>Notothenioidei</taxon>
        <taxon>Pogonophryne</taxon>
    </lineage>
</organism>
<evidence type="ECO:0000313" key="2">
    <source>
        <dbReference type="EMBL" id="KAJ4922681.1"/>
    </source>
</evidence>
<name>A0AAD6ADF6_9TELE</name>
<dbReference type="EMBL" id="JAPTMU010000061">
    <property type="protein sequence ID" value="KAJ4922681.1"/>
    <property type="molecule type" value="Genomic_DNA"/>
</dbReference>
<feature type="region of interest" description="Disordered" evidence="1">
    <location>
        <begin position="138"/>
        <end position="256"/>
    </location>
</feature>
<feature type="compositionally biased region" description="Polar residues" evidence="1">
    <location>
        <begin position="196"/>
        <end position="216"/>
    </location>
</feature>
<sequence length="256" mass="28040">MCDVLQLQQKLEEAGVTQEVKLSWRRSPDGNIFTREEEEELRPRSVSGMSCVSQASQKCLRRPRSVSGVSGVSLQQAGTGVGLVFFRGLEQVQGLFVDQSPEVLEGDVVPALHPHLIQDLDQPVLRLHLLQDAGTHGFLDFTTGPSEDQTLRGPDPRRIRPSEDQTLRPSEDQTLRGSDPQTLRGPDPRRIRPSEDQTLGGSDPQRTGPSEDQTLGGSDPQRIRPSEDQTLGPSEDQTLRGPDPQTLGGPDPQCSS</sequence>
<accession>A0AAD6ADF6</accession>
<feature type="compositionally biased region" description="Basic and acidic residues" evidence="1">
    <location>
        <begin position="186"/>
        <end position="195"/>
    </location>
</feature>
<feature type="compositionally biased region" description="Basic and acidic residues" evidence="1">
    <location>
        <begin position="154"/>
        <end position="174"/>
    </location>
</feature>
<proteinExistence type="predicted"/>
<protein>
    <submittedName>
        <fullName evidence="2">Uncharacterized protein</fullName>
    </submittedName>
</protein>
<keyword evidence="3" id="KW-1185">Reference proteome</keyword>
<evidence type="ECO:0000313" key="3">
    <source>
        <dbReference type="Proteomes" id="UP001219934"/>
    </source>
</evidence>
<gene>
    <name evidence="2" type="ORF">JOQ06_024366</name>
</gene>
<evidence type="ECO:0000256" key="1">
    <source>
        <dbReference type="SAM" id="MobiDB-lite"/>
    </source>
</evidence>
<comment type="caution">
    <text evidence="2">The sequence shown here is derived from an EMBL/GenBank/DDBJ whole genome shotgun (WGS) entry which is preliminary data.</text>
</comment>
<dbReference type="AlphaFoldDB" id="A0AAD6ADF6"/>
<reference evidence="2" key="1">
    <citation type="submission" date="2022-11" db="EMBL/GenBank/DDBJ databases">
        <title>Chromosome-level genome of Pogonophryne albipinna.</title>
        <authorList>
            <person name="Jo E."/>
        </authorList>
    </citation>
    <scope>NUCLEOTIDE SEQUENCE</scope>
    <source>
        <strain evidence="2">SGF0006</strain>
        <tissue evidence="2">Muscle</tissue>
    </source>
</reference>